<comment type="caution">
    <text evidence="2">The sequence shown here is derived from an EMBL/GenBank/DDBJ whole genome shotgun (WGS) entry which is preliminary data.</text>
</comment>
<sequence>MDAGSVILGSLVLVQMSGILVLLNPIYDVRKVTRCMNNLIRKHRTFYFLGIAGYFICVVYLGMYIPLQNIHYLISQKNPDELEKLNLLNRIEKNYLIAGFSLFLFVVLYGIRALISYASSLLEISVATSESIMMSKSSKTEKKGFFLPNNILPNLLRVKRSVSYETILFANELREQLKMILRNVEFPHNSYAISNILETNIKRVCSS</sequence>
<dbReference type="OrthoDB" id="7460530at2759"/>
<keyword evidence="3" id="KW-1185">Reference proteome</keyword>
<accession>A0A8J2QV89</accession>
<evidence type="ECO:0000313" key="3">
    <source>
        <dbReference type="Proteomes" id="UP000789524"/>
    </source>
</evidence>
<gene>
    <name evidence="2" type="ORF">DCHRY22_LOCUS6692</name>
</gene>
<keyword evidence="1" id="KW-0472">Membrane</keyword>
<organism evidence="2 3">
    <name type="scientific">Danaus chrysippus</name>
    <name type="common">African queen</name>
    <dbReference type="NCBI Taxonomy" id="151541"/>
    <lineage>
        <taxon>Eukaryota</taxon>
        <taxon>Metazoa</taxon>
        <taxon>Ecdysozoa</taxon>
        <taxon>Arthropoda</taxon>
        <taxon>Hexapoda</taxon>
        <taxon>Insecta</taxon>
        <taxon>Pterygota</taxon>
        <taxon>Neoptera</taxon>
        <taxon>Endopterygota</taxon>
        <taxon>Lepidoptera</taxon>
        <taxon>Glossata</taxon>
        <taxon>Ditrysia</taxon>
        <taxon>Papilionoidea</taxon>
        <taxon>Nymphalidae</taxon>
        <taxon>Danainae</taxon>
        <taxon>Danaini</taxon>
        <taxon>Danaina</taxon>
        <taxon>Danaus</taxon>
        <taxon>Anosia</taxon>
    </lineage>
</organism>
<dbReference type="AlphaFoldDB" id="A0A8J2QV89"/>
<proteinExistence type="predicted"/>
<dbReference type="EMBL" id="CAKASE010000055">
    <property type="protein sequence ID" value="CAG9565951.1"/>
    <property type="molecule type" value="Genomic_DNA"/>
</dbReference>
<protein>
    <submittedName>
        <fullName evidence="2">(African queen) hypothetical protein</fullName>
    </submittedName>
</protein>
<dbReference type="Proteomes" id="UP000789524">
    <property type="component" value="Unassembled WGS sequence"/>
</dbReference>
<evidence type="ECO:0000256" key="1">
    <source>
        <dbReference type="SAM" id="Phobius"/>
    </source>
</evidence>
<name>A0A8J2QV89_9NEOP</name>
<feature type="transmembrane region" description="Helical" evidence="1">
    <location>
        <begin position="46"/>
        <end position="65"/>
    </location>
</feature>
<keyword evidence="1" id="KW-0812">Transmembrane</keyword>
<evidence type="ECO:0000313" key="2">
    <source>
        <dbReference type="EMBL" id="CAG9565951.1"/>
    </source>
</evidence>
<reference evidence="2" key="1">
    <citation type="submission" date="2021-09" db="EMBL/GenBank/DDBJ databases">
        <authorList>
            <person name="Martin H S."/>
        </authorList>
    </citation>
    <scope>NUCLEOTIDE SEQUENCE</scope>
</reference>
<keyword evidence="1" id="KW-1133">Transmembrane helix</keyword>
<feature type="transmembrane region" description="Helical" evidence="1">
    <location>
        <begin position="6"/>
        <end position="26"/>
    </location>
</feature>
<feature type="transmembrane region" description="Helical" evidence="1">
    <location>
        <begin position="95"/>
        <end position="115"/>
    </location>
</feature>